<feature type="transmembrane region" description="Helical" evidence="1">
    <location>
        <begin position="14"/>
        <end position="32"/>
    </location>
</feature>
<accession>A0A4Q9Z6Z4</accession>
<evidence type="ECO:0000313" key="2">
    <source>
        <dbReference type="EMBL" id="TBX71256.1"/>
    </source>
</evidence>
<sequence length="136" mass="15690">MNNSPYFKQFLKSAAYLFICSGIAFSVNFFVVTNCLSKSELSQWVYSVTTLYSIFFVFSLIIMSVLSFVRKKNLDYVGYTFLIATSLKMTIAYFLFRPILKATTHEVSAEKTNFFIIFISFLAIETLLTIRILNNK</sequence>
<dbReference type="Proteomes" id="UP000293300">
    <property type="component" value="Unassembled WGS sequence"/>
</dbReference>
<gene>
    <name evidence="2" type="ORF">EZL74_01755</name>
</gene>
<feature type="transmembrane region" description="Helical" evidence="1">
    <location>
        <begin position="76"/>
        <end position="95"/>
    </location>
</feature>
<keyword evidence="1" id="KW-0472">Membrane</keyword>
<feature type="transmembrane region" description="Helical" evidence="1">
    <location>
        <begin position="115"/>
        <end position="133"/>
    </location>
</feature>
<feature type="transmembrane region" description="Helical" evidence="1">
    <location>
        <begin position="44"/>
        <end position="69"/>
    </location>
</feature>
<dbReference type="EMBL" id="SJPE01000001">
    <property type="protein sequence ID" value="TBX71256.1"/>
    <property type="molecule type" value="Genomic_DNA"/>
</dbReference>
<keyword evidence="1" id="KW-1133">Transmembrane helix</keyword>
<dbReference type="AlphaFoldDB" id="A0A4Q9Z6Z4"/>
<reference evidence="2 3" key="1">
    <citation type="submission" date="2019-02" db="EMBL/GenBank/DDBJ databases">
        <title>Flavobacterium sp. RD-2-33 isolated from forest soil.</title>
        <authorList>
            <person name="Chaudhary D.K."/>
        </authorList>
    </citation>
    <scope>NUCLEOTIDE SEQUENCE [LARGE SCALE GENOMIC DNA]</scope>
    <source>
        <strain evidence="2 3">RD-2-33</strain>
    </source>
</reference>
<organism evidence="2 3">
    <name type="scientific">Flavobacterium silvisoli</name>
    <dbReference type="NCBI Taxonomy" id="2529433"/>
    <lineage>
        <taxon>Bacteria</taxon>
        <taxon>Pseudomonadati</taxon>
        <taxon>Bacteroidota</taxon>
        <taxon>Flavobacteriia</taxon>
        <taxon>Flavobacteriales</taxon>
        <taxon>Flavobacteriaceae</taxon>
        <taxon>Flavobacterium</taxon>
    </lineage>
</organism>
<evidence type="ECO:0000313" key="3">
    <source>
        <dbReference type="Proteomes" id="UP000293300"/>
    </source>
</evidence>
<proteinExistence type="predicted"/>
<protein>
    <submittedName>
        <fullName evidence="2">Uncharacterized protein</fullName>
    </submittedName>
</protein>
<keyword evidence="1" id="KW-0812">Transmembrane</keyword>
<dbReference type="OrthoDB" id="1375605at2"/>
<evidence type="ECO:0000256" key="1">
    <source>
        <dbReference type="SAM" id="Phobius"/>
    </source>
</evidence>
<name>A0A4Q9Z6Z4_9FLAO</name>
<dbReference type="RefSeq" id="WP_131474867.1">
    <property type="nucleotide sequence ID" value="NZ_SJPE01000001.1"/>
</dbReference>
<comment type="caution">
    <text evidence="2">The sequence shown here is derived from an EMBL/GenBank/DDBJ whole genome shotgun (WGS) entry which is preliminary data.</text>
</comment>
<keyword evidence="3" id="KW-1185">Reference proteome</keyword>